<feature type="chain" id="PRO_5035846903" description="Interleukin" evidence="8">
    <location>
        <begin position="28"/>
        <end position="150"/>
    </location>
</feature>
<dbReference type="GeneID" id="127363166"/>
<evidence type="ECO:0000256" key="2">
    <source>
        <dbReference type="ARBA" id="ARBA00006050"/>
    </source>
</evidence>
<sequence>MPRGRQALASVCLCLVCLIVLMPQLAARPCAQDTIKKVQHLINVEAPKLKGLNCSLYTPTVDHYKQKCPGATMKCFAGEMIVLLDEWEITEAHLTKLKTTLTRLAEQLNTTESGCIQCELFEVEAPETFLRNLLKTLHEMNTVHCPKKTR</sequence>
<evidence type="ECO:0000256" key="8">
    <source>
        <dbReference type="SAM" id="SignalP"/>
    </source>
</evidence>
<protein>
    <recommendedName>
        <fullName evidence="7">Interleukin</fullName>
    </recommendedName>
</protein>
<dbReference type="GO" id="GO:0005125">
    <property type="term" value="F:cytokine activity"/>
    <property type="evidence" value="ECO:0007669"/>
    <property type="project" value="UniProtKB-KW"/>
</dbReference>
<comment type="similarity">
    <text evidence="2 7">Belongs to the IL-15/IL-21 family.</text>
</comment>
<name>A0A8P4FVY1_DICLA</name>
<dbReference type="CTD" id="494451"/>
<dbReference type="AlphaFoldDB" id="A0A8P4FVY1"/>
<evidence type="ECO:0000256" key="7">
    <source>
        <dbReference type="RuleBase" id="RU003453"/>
    </source>
</evidence>
<evidence type="ECO:0000256" key="6">
    <source>
        <dbReference type="ARBA" id="ARBA00023157"/>
    </source>
</evidence>
<dbReference type="InterPro" id="IPR009079">
    <property type="entry name" value="4_helix_cytokine-like_core"/>
</dbReference>
<evidence type="ECO:0000256" key="1">
    <source>
        <dbReference type="ARBA" id="ARBA00004613"/>
    </source>
</evidence>
<dbReference type="SUPFAM" id="SSF47266">
    <property type="entry name" value="4-helical cytokines"/>
    <property type="match status" value="1"/>
</dbReference>
<comment type="subcellular location">
    <subcellularLocation>
        <location evidence="1">Secreted</location>
    </subcellularLocation>
</comment>
<dbReference type="RefSeq" id="XP_051255693.1">
    <property type="nucleotide sequence ID" value="XM_051399733.1"/>
</dbReference>
<evidence type="ECO:0000313" key="9">
    <source>
        <dbReference type="Ensembl" id="ENSDLAP00005064138.1"/>
    </source>
</evidence>
<dbReference type="GO" id="GO:0006955">
    <property type="term" value="P:immune response"/>
    <property type="evidence" value="ECO:0007669"/>
    <property type="project" value="InterPro"/>
</dbReference>
<feature type="signal peptide" evidence="8">
    <location>
        <begin position="1"/>
        <end position="27"/>
    </location>
</feature>
<proteinExistence type="inferred from homology"/>
<organism evidence="9 10">
    <name type="scientific">Dicentrarchus labrax</name>
    <name type="common">European seabass</name>
    <name type="synonym">Morone labrax</name>
    <dbReference type="NCBI Taxonomy" id="13489"/>
    <lineage>
        <taxon>Eukaryota</taxon>
        <taxon>Metazoa</taxon>
        <taxon>Chordata</taxon>
        <taxon>Craniata</taxon>
        <taxon>Vertebrata</taxon>
        <taxon>Euteleostomi</taxon>
        <taxon>Actinopterygii</taxon>
        <taxon>Neopterygii</taxon>
        <taxon>Teleostei</taxon>
        <taxon>Neoteleostei</taxon>
        <taxon>Acanthomorphata</taxon>
        <taxon>Eupercaria</taxon>
        <taxon>Moronidae</taxon>
        <taxon>Dicentrarchus</taxon>
    </lineage>
</organism>
<reference evidence="9" key="2">
    <citation type="submission" date="2025-09" db="UniProtKB">
        <authorList>
            <consortium name="Ensembl"/>
        </authorList>
    </citation>
    <scope>IDENTIFICATION</scope>
</reference>
<keyword evidence="4" id="KW-0964">Secreted</keyword>
<evidence type="ECO:0000256" key="3">
    <source>
        <dbReference type="ARBA" id="ARBA00022514"/>
    </source>
</evidence>
<keyword evidence="5 8" id="KW-0732">Signal</keyword>
<evidence type="ECO:0000256" key="5">
    <source>
        <dbReference type="ARBA" id="ARBA00022729"/>
    </source>
</evidence>
<dbReference type="GeneTree" id="ENSGT00520000058824"/>
<keyword evidence="10" id="KW-1185">Reference proteome</keyword>
<dbReference type="InterPro" id="IPR003443">
    <property type="entry name" value="IL-15/IL-21_fam"/>
</dbReference>
<evidence type="ECO:0000256" key="4">
    <source>
        <dbReference type="ARBA" id="ARBA00022525"/>
    </source>
</evidence>
<dbReference type="Pfam" id="PF02372">
    <property type="entry name" value="IL15"/>
    <property type="match status" value="1"/>
</dbReference>
<dbReference type="Gene3D" id="1.20.1250.70">
    <property type="entry name" value="Interleukin-15/Interleukin-21"/>
    <property type="match status" value="1"/>
</dbReference>
<dbReference type="Proteomes" id="UP000694389">
    <property type="component" value="Unassembled WGS sequence"/>
</dbReference>
<gene>
    <name evidence="9" type="primary">il15l</name>
</gene>
<dbReference type="PANTHER" id="PTHR14356">
    <property type="entry name" value="INTERLEUKIN-15-RELATED"/>
    <property type="match status" value="1"/>
</dbReference>
<keyword evidence="6" id="KW-1015">Disulfide bond</keyword>
<accession>A0A8P4FVY1</accession>
<evidence type="ECO:0000313" key="10">
    <source>
        <dbReference type="Proteomes" id="UP000694389"/>
    </source>
</evidence>
<reference evidence="9" key="1">
    <citation type="submission" date="2025-08" db="UniProtKB">
        <authorList>
            <consortium name="Ensembl"/>
        </authorList>
    </citation>
    <scope>IDENTIFICATION</scope>
</reference>
<dbReference type="OrthoDB" id="8858214at2759"/>
<dbReference type="Ensembl" id="ENSDLAT00005081413.1">
    <property type="protein sequence ID" value="ENSDLAP00005064138.1"/>
    <property type="gene ID" value="ENSDLAG00005029684.1"/>
</dbReference>
<keyword evidence="3 7" id="KW-0202">Cytokine</keyword>
<dbReference type="GO" id="GO:0005126">
    <property type="term" value="F:cytokine receptor binding"/>
    <property type="evidence" value="ECO:0007669"/>
    <property type="project" value="InterPro"/>
</dbReference>
<dbReference type="OMA" id="YKQKCPR"/>
<dbReference type="GO" id="GO:0005615">
    <property type="term" value="C:extracellular space"/>
    <property type="evidence" value="ECO:0007669"/>
    <property type="project" value="UniProtKB-KW"/>
</dbReference>